<proteinExistence type="predicted"/>
<keyword evidence="3" id="KW-1185">Reference proteome</keyword>
<reference evidence="2" key="1">
    <citation type="submission" date="2023-01" db="EMBL/GenBank/DDBJ databases">
        <title>Genome assembly of the deep-sea coral Lophelia pertusa.</title>
        <authorList>
            <person name="Herrera S."/>
            <person name="Cordes E."/>
        </authorList>
    </citation>
    <scope>NUCLEOTIDE SEQUENCE</scope>
    <source>
        <strain evidence="2">USNM1676648</strain>
        <tissue evidence="2">Polyp</tissue>
    </source>
</reference>
<accession>A0A9W9ZTQ1</accession>
<organism evidence="2 3">
    <name type="scientific">Desmophyllum pertusum</name>
    <dbReference type="NCBI Taxonomy" id="174260"/>
    <lineage>
        <taxon>Eukaryota</taxon>
        <taxon>Metazoa</taxon>
        <taxon>Cnidaria</taxon>
        <taxon>Anthozoa</taxon>
        <taxon>Hexacorallia</taxon>
        <taxon>Scleractinia</taxon>
        <taxon>Caryophylliina</taxon>
        <taxon>Caryophylliidae</taxon>
        <taxon>Desmophyllum</taxon>
    </lineage>
</organism>
<feature type="region of interest" description="Disordered" evidence="1">
    <location>
        <begin position="16"/>
        <end position="114"/>
    </location>
</feature>
<gene>
    <name evidence="2" type="ORF">OS493_001031</name>
</gene>
<name>A0A9W9ZTQ1_9CNID</name>
<sequence length="222" mass="24557">MDSEPEYKRHEYFNFRPAGCPAATSSCSQQTTENHDSTRGAQSTHPEHMAAAQDTTLHPGTDQNTSQYPGTNQNFSQRPNPLAQQMGTTHRDSTQYPGANHHPPQHPGTTNSPMIVKGSFGKCTLHPGQYQFGRISQYTGTSQFPGPPLYTPYFVTETGSHFQQTATQLDSGVQRTAENTWNTLGNNSTENSSFNNSRILEIQHVQVSNLKIPTYISLLGRT</sequence>
<protein>
    <submittedName>
        <fullName evidence="2">Uncharacterized protein</fullName>
    </submittedName>
</protein>
<evidence type="ECO:0000313" key="3">
    <source>
        <dbReference type="Proteomes" id="UP001163046"/>
    </source>
</evidence>
<dbReference type="EMBL" id="MU825873">
    <property type="protein sequence ID" value="KAJ7387691.1"/>
    <property type="molecule type" value="Genomic_DNA"/>
</dbReference>
<feature type="compositionally biased region" description="Polar residues" evidence="1">
    <location>
        <begin position="23"/>
        <end position="32"/>
    </location>
</feature>
<evidence type="ECO:0000256" key="1">
    <source>
        <dbReference type="SAM" id="MobiDB-lite"/>
    </source>
</evidence>
<feature type="compositionally biased region" description="Polar residues" evidence="1">
    <location>
        <begin position="53"/>
        <end position="88"/>
    </location>
</feature>
<dbReference type="Proteomes" id="UP001163046">
    <property type="component" value="Unassembled WGS sequence"/>
</dbReference>
<evidence type="ECO:0000313" key="2">
    <source>
        <dbReference type="EMBL" id="KAJ7387691.1"/>
    </source>
</evidence>
<dbReference type="AlphaFoldDB" id="A0A9W9ZTQ1"/>
<comment type="caution">
    <text evidence="2">The sequence shown here is derived from an EMBL/GenBank/DDBJ whole genome shotgun (WGS) entry which is preliminary data.</text>
</comment>